<name>A0A842HW63_9SPHN</name>
<organism evidence="2 3">
    <name type="scientific">Parasphingopyxis marina</name>
    <dbReference type="NCBI Taxonomy" id="2761622"/>
    <lineage>
        <taxon>Bacteria</taxon>
        <taxon>Pseudomonadati</taxon>
        <taxon>Pseudomonadota</taxon>
        <taxon>Alphaproteobacteria</taxon>
        <taxon>Sphingomonadales</taxon>
        <taxon>Sphingomonadaceae</taxon>
        <taxon>Parasphingopyxis</taxon>
    </lineage>
</organism>
<dbReference type="EMBL" id="JACJVJ010000002">
    <property type="protein sequence ID" value="MBC2778318.1"/>
    <property type="molecule type" value="Genomic_DNA"/>
</dbReference>
<dbReference type="RefSeq" id="WP_185801583.1">
    <property type="nucleotide sequence ID" value="NZ_JACJVJ010000002.1"/>
</dbReference>
<feature type="chain" id="PRO_5032929631" description="TPM domain-containing protein" evidence="1">
    <location>
        <begin position="28"/>
        <end position="167"/>
    </location>
</feature>
<comment type="caution">
    <text evidence="2">The sequence shown here is derived from an EMBL/GenBank/DDBJ whole genome shotgun (WGS) entry which is preliminary data.</text>
</comment>
<feature type="signal peptide" evidence="1">
    <location>
        <begin position="1"/>
        <end position="27"/>
    </location>
</feature>
<dbReference type="PROSITE" id="PS51257">
    <property type="entry name" value="PROKAR_LIPOPROTEIN"/>
    <property type="match status" value="1"/>
</dbReference>
<evidence type="ECO:0008006" key="4">
    <source>
        <dbReference type="Google" id="ProtNLM"/>
    </source>
</evidence>
<dbReference type="Proteomes" id="UP000564378">
    <property type="component" value="Unassembled WGS sequence"/>
</dbReference>
<keyword evidence="1" id="KW-0732">Signal</keyword>
<dbReference type="AlphaFoldDB" id="A0A842HW63"/>
<evidence type="ECO:0000313" key="2">
    <source>
        <dbReference type="EMBL" id="MBC2778318.1"/>
    </source>
</evidence>
<protein>
    <recommendedName>
        <fullName evidence="4">TPM domain-containing protein</fullName>
    </recommendedName>
</protein>
<accession>A0A842HW63</accession>
<sequence>MLPIITRSGTLAALSVTLFACSGETDAASADGDNVEAVAVSDDAPDSATEPQAADWTGIEDPGTHAAIDARLADFANEYGPFGLVVVEALEGDDHWTAAGKASFDLGMPAIVVSTSQHEIHFAGDEGLAYFEDFRAELAEETAAYFDRGEFVEGVDHALGRIANFEG</sequence>
<evidence type="ECO:0000313" key="3">
    <source>
        <dbReference type="Proteomes" id="UP000564378"/>
    </source>
</evidence>
<gene>
    <name evidence="2" type="ORF">H6P80_11885</name>
</gene>
<proteinExistence type="predicted"/>
<reference evidence="2 3" key="1">
    <citation type="submission" date="2020-08" db="EMBL/GenBank/DDBJ databases">
        <title>Draft genome sequence of Parasphingopyxis sp. GrpM-11.</title>
        <authorList>
            <person name="Oh J."/>
            <person name="Roh D.-H."/>
        </authorList>
    </citation>
    <scope>NUCLEOTIDE SEQUENCE [LARGE SCALE GENOMIC DNA]</scope>
    <source>
        <strain evidence="2 3">GrpM-11</strain>
    </source>
</reference>
<evidence type="ECO:0000256" key="1">
    <source>
        <dbReference type="SAM" id="SignalP"/>
    </source>
</evidence>
<keyword evidence="3" id="KW-1185">Reference proteome</keyword>